<dbReference type="AlphaFoldDB" id="A0A927CDZ1"/>
<feature type="transmembrane region" description="Helical" evidence="1">
    <location>
        <begin position="170"/>
        <end position="192"/>
    </location>
</feature>
<feature type="transmembrane region" description="Helical" evidence="1">
    <location>
        <begin position="62"/>
        <end position="80"/>
    </location>
</feature>
<sequence length="203" mass="22381">MRFKALFIHFREMNKYFIVSMLIFATGIVLGYGYSEQFDNMLQSQIKGLESLARSISEKENSVLWLFGFIFLNNAIKSVLIIFAGIFFGVLPIGFLLINGMVVGYLAELQANAGELGFFFKAIVPHGIIEIPAIIVACAYGIKFGAIMAKGMLRLFSSQGRNAFAADLEQFLKITVPLVILLVGSLLAAAIIESTITPWIVQL</sequence>
<dbReference type="EMBL" id="JACXJA010000055">
    <property type="protein sequence ID" value="MBD2866308.1"/>
    <property type="molecule type" value="Genomic_DNA"/>
</dbReference>
<comment type="caution">
    <text evidence="2">The sequence shown here is derived from an EMBL/GenBank/DDBJ whole genome shotgun (WGS) entry which is preliminary data.</text>
</comment>
<feature type="transmembrane region" description="Helical" evidence="1">
    <location>
        <begin position="87"/>
        <end position="107"/>
    </location>
</feature>
<evidence type="ECO:0000313" key="3">
    <source>
        <dbReference type="Proteomes" id="UP000639396"/>
    </source>
</evidence>
<keyword evidence="1" id="KW-1133">Transmembrane helix</keyword>
<dbReference type="PANTHER" id="PTHR35337">
    <property type="entry name" value="SLR1478 PROTEIN"/>
    <property type="match status" value="1"/>
</dbReference>
<keyword evidence="3" id="KW-1185">Reference proteome</keyword>
<reference evidence="2" key="1">
    <citation type="submission" date="2020-09" db="EMBL/GenBank/DDBJ databases">
        <title>A novel bacterium of genus Paenibacillus, isolated from South China Sea.</title>
        <authorList>
            <person name="Huang H."/>
            <person name="Mo K."/>
            <person name="Hu Y."/>
        </authorList>
    </citation>
    <scope>NUCLEOTIDE SEQUENCE</scope>
    <source>
        <strain evidence="2">IB182363</strain>
    </source>
</reference>
<keyword evidence="1" id="KW-0472">Membrane</keyword>
<evidence type="ECO:0000256" key="1">
    <source>
        <dbReference type="SAM" id="Phobius"/>
    </source>
</evidence>
<dbReference type="Proteomes" id="UP000639396">
    <property type="component" value="Unassembled WGS sequence"/>
</dbReference>
<evidence type="ECO:0000313" key="2">
    <source>
        <dbReference type="EMBL" id="MBD2866308.1"/>
    </source>
</evidence>
<dbReference type="InterPro" id="IPR002798">
    <property type="entry name" value="SpoIIM-like"/>
</dbReference>
<proteinExistence type="predicted"/>
<name>A0A927CDZ1_9BACL</name>
<protein>
    <submittedName>
        <fullName evidence="2">Stage II sporulation protein M</fullName>
    </submittedName>
</protein>
<dbReference type="Pfam" id="PF01944">
    <property type="entry name" value="SpoIIM"/>
    <property type="match status" value="1"/>
</dbReference>
<dbReference type="RefSeq" id="WP_190931922.1">
    <property type="nucleotide sequence ID" value="NZ_JACXJA010000055.1"/>
</dbReference>
<accession>A0A927CDZ1</accession>
<keyword evidence="1" id="KW-0812">Transmembrane</keyword>
<dbReference type="PANTHER" id="PTHR35337:SF1">
    <property type="entry name" value="SLR1478 PROTEIN"/>
    <property type="match status" value="1"/>
</dbReference>
<feature type="transmembrane region" description="Helical" evidence="1">
    <location>
        <begin position="16"/>
        <end position="34"/>
    </location>
</feature>
<organism evidence="2 3">
    <name type="scientific">Paenibacillus oceani</name>
    <dbReference type="NCBI Taxonomy" id="2772510"/>
    <lineage>
        <taxon>Bacteria</taxon>
        <taxon>Bacillati</taxon>
        <taxon>Bacillota</taxon>
        <taxon>Bacilli</taxon>
        <taxon>Bacillales</taxon>
        <taxon>Paenibacillaceae</taxon>
        <taxon>Paenibacillus</taxon>
    </lineage>
</organism>
<gene>
    <name evidence="2" type="ORF">IDH45_30470</name>
</gene>
<feature type="transmembrane region" description="Helical" evidence="1">
    <location>
        <begin position="127"/>
        <end position="149"/>
    </location>
</feature>